<keyword evidence="1" id="KW-0472">Membrane</keyword>
<comment type="caution">
    <text evidence="2">The sequence shown here is derived from an EMBL/GenBank/DDBJ whole genome shotgun (WGS) entry which is preliminary data.</text>
</comment>
<gene>
    <name evidence="2" type="ORF">BCR37DRAFT_390455</name>
</gene>
<sequence>MSFSLTPRTATVVASASWLFNFGAQMVGMLSTPNMKDVADAHHAFLAPQPFAIALFFFPQTCIQVYWIYQLAKAQPGYGMLRDGLLHEGEQPIEESQAVEETVRYVPYFALGNVCIGLWMLFWTNNHLGLSDILVNINSAAQLYYAFTQLGPLSKETLLTHIVCKMFAGIGILDVVDNASSAFLNYKDSGFHAGIVTYVLTFLVAAGLAAVSDLLLGVCVVYDLIALCAGQLAYDGLWAFILLAAAGLAAAIVVLKAAREKEVYRAVFLGGNTI</sequence>
<feature type="transmembrane region" description="Helical" evidence="1">
    <location>
        <begin position="51"/>
        <end position="72"/>
    </location>
</feature>
<evidence type="ECO:0000313" key="3">
    <source>
        <dbReference type="Proteomes" id="UP000193685"/>
    </source>
</evidence>
<reference evidence="2 3" key="1">
    <citation type="submission" date="2016-07" db="EMBL/GenBank/DDBJ databases">
        <title>Pervasive Adenine N6-methylation of Active Genes in Fungi.</title>
        <authorList>
            <consortium name="DOE Joint Genome Institute"/>
            <person name="Mondo S.J."/>
            <person name="Dannebaum R.O."/>
            <person name="Kuo R.C."/>
            <person name="Labutti K."/>
            <person name="Haridas S."/>
            <person name="Kuo A."/>
            <person name="Salamov A."/>
            <person name="Ahrendt S.R."/>
            <person name="Lipzen A."/>
            <person name="Sullivan W."/>
            <person name="Andreopoulos W.B."/>
            <person name="Clum A."/>
            <person name="Lindquist E."/>
            <person name="Daum C."/>
            <person name="Ramamoorthy G.K."/>
            <person name="Gryganskyi A."/>
            <person name="Culley D."/>
            <person name="Magnuson J.K."/>
            <person name="James T.Y."/>
            <person name="O'Malley M.A."/>
            <person name="Stajich J.E."/>
            <person name="Spatafora J.W."/>
            <person name="Visel A."/>
            <person name="Grigoriev I.V."/>
        </authorList>
    </citation>
    <scope>NUCLEOTIDE SEQUENCE [LARGE SCALE GENOMIC DNA]</scope>
    <source>
        <strain evidence="2 3">12-1054</strain>
    </source>
</reference>
<organism evidence="2 3">
    <name type="scientific">Protomyces lactucae-debilis</name>
    <dbReference type="NCBI Taxonomy" id="2754530"/>
    <lineage>
        <taxon>Eukaryota</taxon>
        <taxon>Fungi</taxon>
        <taxon>Dikarya</taxon>
        <taxon>Ascomycota</taxon>
        <taxon>Taphrinomycotina</taxon>
        <taxon>Taphrinomycetes</taxon>
        <taxon>Taphrinales</taxon>
        <taxon>Protomycetaceae</taxon>
        <taxon>Protomyces</taxon>
    </lineage>
</organism>
<evidence type="ECO:0000256" key="1">
    <source>
        <dbReference type="SAM" id="Phobius"/>
    </source>
</evidence>
<feature type="transmembrane region" description="Helical" evidence="1">
    <location>
        <begin position="237"/>
        <end position="255"/>
    </location>
</feature>
<dbReference type="GeneID" id="63787454"/>
<dbReference type="OrthoDB" id="2332199at2759"/>
<dbReference type="RefSeq" id="XP_040728445.1">
    <property type="nucleotide sequence ID" value="XM_040870855.1"/>
</dbReference>
<dbReference type="AlphaFoldDB" id="A0A1Y2FVC6"/>
<proteinExistence type="predicted"/>
<dbReference type="EMBL" id="MCFI01000001">
    <property type="protein sequence ID" value="ORY87950.1"/>
    <property type="molecule type" value="Genomic_DNA"/>
</dbReference>
<feature type="transmembrane region" description="Helical" evidence="1">
    <location>
        <begin position="105"/>
        <end position="124"/>
    </location>
</feature>
<protein>
    <submittedName>
        <fullName evidence="2">Uncharacterized protein</fullName>
    </submittedName>
</protein>
<evidence type="ECO:0000313" key="2">
    <source>
        <dbReference type="EMBL" id="ORY87950.1"/>
    </source>
</evidence>
<dbReference type="Proteomes" id="UP000193685">
    <property type="component" value="Unassembled WGS sequence"/>
</dbReference>
<accession>A0A1Y2FVC6</accession>
<dbReference type="OMA" id="MFFWNAN"/>
<feature type="transmembrane region" description="Helical" evidence="1">
    <location>
        <begin position="12"/>
        <end position="31"/>
    </location>
</feature>
<keyword evidence="1" id="KW-1133">Transmembrane helix</keyword>
<name>A0A1Y2FVC6_PROLT</name>
<keyword evidence="3" id="KW-1185">Reference proteome</keyword>
<keyword evidence="1" id="KW-0812">Transmembrane</keyword>
<feature type="transmembrane region" description="Helical" evidence="1">
    <location>
        <begin position="197"/>
        <end position="225"/>
    </location>
</feature>